<evidence type="ECO:0000313" key="2">
    <source>
        <dbReference type="EMBL" id="MDZ5488300.1"/>
    </source>
</evidence>
<gene>
    <name evidence="2" type="ORF">U2F25_02280</name>
</gene>
<proteinExistence type="predicted"/>
<sequence>MEGALRWLLALWWPLGQFGVALVTLVLGVVAVRRLRRRRAHRRAAQPG</sequence>
<keyword evidence="1" id="KW-1133">Transmembrane helix</keyword>
<feature type="transmembrane region" description="Helical" evidence="1">
    <location>
        <begin position="12"/>
        <end position="32"/>
    </location>
</feature>
<organism evidence="2 3">
    <name type="scientific">Micromonospora sicca</name>
    <dbReference type="NCBI Taxonomy" id="2202420"/>
    <lineage>
        <taxon>Bacteria</taxon>
        <taxon>Bacillati</taxon>
        <taxon>Actinomycetota</taxon>
        <taxon>Actinomycetes</taxon>
        <taxon>Micromonosporales</taxon>
        <taxon>Micromonosporaceae</taxon>
        <taxon>Micromonospora</taxon>
    </lineage>
</organism>
<dbReference type="RefSeq" id="WP_322438940.1">
    <property type="nucleotide sequence ID" value="NZ_JAXOTQ010000002.1"/>
</dbReference>
<evidence type="ECO:0000256" key="1">
    <source>
        <dbReference type="SAM" id="Phobius"/>
    </source>
</evidence>
<accession>A0ABU5J6Y8</accession>
<comment type="caution">
    <text evidence="2">The sequence shown here is derived from an EMBL/GenBank/DDBJ whole genome shotgun (WGS) entry which is preliminary data.</text>
</comment>
<keyword evidence="1" id="KW-0812">Transmembrane</keyword>
<dbReference type="Proteomes" id="UP001290101">
    <property type="component" value="Unassembled WGS sequence"/>
</dbReference>
<protein>
    <submittedName>
        <fullName evidence="2">Uncharacterized protein</fullName>
    </submittedName>
</protein>
<keyword evidence="3" id="KW-1185">Reference proteome</keyword>
<reference evidence="2 3" key="1">
    <citation type="submission" date="2023-12" db="EMBL/GenBank/DDBJ databases">
        <title>Micromonospora sp. nov., isolated from Atacama Desert.</title>
        <authorList>
            <person name="Carro L."/>
            <person name="Golinska P."/>
            <person name="Klenk H.-P."/>
            <person name="Goodfellow M."/>
        </authorList>
    </citation>
    <scope>NUCLEOTIDE SEQUENCE [LARGE SCALE GENOMIC DNA]</scope>
    <source>
        <strain evidence="2 3">4G53</strain>
    </source>
</reference>
<keyword evidence="1" id="KW-0472">Membrane</keyword>
<name>A0ABU5J6Y8_9ACTN</name>
<dbReference type="EMBL" id="JAXOTQ010000002">
    <property type="protein sequence ID" value="MDZ5488300.1"/>
    <property type="molecule type" value="Genomic_DNA"/>
</dbReference>
<evidence type="ECO:0000313" key="3">
    <source>
        <dbReference type="Proteomes" id="UP001290101"/>
    </source>
</evidence>